<dbReference type="GeneID" id="97344045"/>
<dbReference type="Proteomes" id="UP001519311">
    <property type="component" value="Unassembled WGS sequence"/>
</dbReference>
<organism evidence="3 4">
    <name type="scientific">Streptomyces clavifer</name>
    <dbReference type="NCBI Taxonomy" id="68188"/>
    <lineage>
        <taxon>Bacteria</taxon>
        <taxon>Bacillati</taxon>
        <taxon>Actinomycetota</taxon>
        <taxon>Actinomycetes</taxon>
        <taxon>Kitasatosporales</taxon>
        <taxon>Streptomycetaceae</taxon>
        <taxon>Streptomyces</taxon>
    </lineage>
</organism>
<evidence type="ECO:0008006" key="5">
    <source>
        <dbReference type="Google" id="ProtNLM"/>
    </source>
</evidence>
<feature type="chain" id="PRO_5046660199" description="Small secreted hydrophilic protein" evidence="2">
    <location>
        <begin position="29"/>
        <end position="113"/>
    </location>
</feature>
<evidence type="ECO:0000313" key="3">
    <source>
        <dbReference type="EMBL" id="MBP2359850.1"/>
    </source>
</evidence>
<proteinExistence type="predicted"/>
<feature type="region of interest" description="Disordered" evidence="1">
    <location>
        <begin position="28"/>
        <end position="113"/>
    </location>
</feature>
<keyword evidence="2" id="KW-0732">Signal</keyword>
<feature type="signal peptide" evidence="2">
    <location>
        <begin position="1"/>
        <end position="28"/>
    </location>
</feature>
<accession>A0ABS4V7H6</accession>
<dbReference type="EMBL" id="JAGINS010000001">
    <property type="protein sequence ID" value="MBP2359850.1"/>
    <property type="molecule type" value="Genomic_DNA"/>
</dbReference>
<keyword evidence="4" id="KW-1185">Reference proteome</keyword>
<evidence type="ECO:0000256" key="1">
    <source>
        <dbReference type="SAM" id="MobiDB-lite"/>
    </source>
</evidence>
<gene>
    <name evidence="3" type="ORF">JOF59_002250</name>
</gene>
<comment type="caution">
    <text evidence="3">The sequence shown here is derived from an EMBL/GenBank/DDBJ whole genome shotgun (WGS) entry which is preliminary data.</text>
</comment>
<reference evidence="3 4" key="1">
    <citation type="submission" date="2021-03" db="EMBL/GenBank/DDBJ databases">
        <title>Sequencing the genomes of 1000 actinobacteria strains.</title>
        <authorList>
            <person name="Klenk H.-P."/>
        </authorList>
    </citation>
    <scope>NUCLEOTIDE SEQUENCE [LARGE SCALE GENOMIC DNA]</scope>
    <source>
        <strain evidence="3 4">DSM 40843</strain>
    </source>
</reference>
<name>A0ABS4V7H6_9ACTN</name>
<dbReference type="RefSeq" id="WP_056797141.1">
    <property type="nucleotide sequence ID" value="NZ_BMWJ01000010.1"/>
</dbReference>
<evidence type="ECO:0000313" key="4">
    <source>
        <dbReference type="Proteomes" id="UP001519311"/>
    </source>
</evidence>
<feature type="compositionally biased region" description="Low complexity" evidence="1">
    <location>
        <begin position="53"/>
        <end position="73"/>
    </location>
</feature>
<protein>
    <recommendedName>
        <fullName evidence="5">Small secreted hydrophilic protein</fullName>
    </recommendedName>
</protein>
<sequence length="113" mass="11068">MAFSHRIATLAAVVAIPLGIAATSYALADSPTKPEVPGRVELNTGSPSGSPDPGATGRPSPSGTGSPDGGVTTVPDGASPTAPPSDVVVPQPPATDSTDDDDDTDNDDDTDDG</sequence>
<evidence type="ECO:0000256" key="2">
    <source>
        <dbReference type="SAM" id="SignalP"/>
    </source>
</evidence>
<feature type="compositionally biased region" description="Acidic residues" evidence="1">
    <location>
        <begin position="97"/>
        <end position="113"/>
    </location>
</feature>